<sequence>MPDKVCALCRENKELELSHIIPKFVMRYLKKTAFGAIRNMGDFNRVVQDSEKHYLLCGDCEDLFSTYETKFANKFFYPYMKDNVKEFNYDGDTYYFLTSVSWRSLYLDILDFVENAEKVGIDLETLNCLIDKERSMRDYLLKKEPNVSGIEHHIFFFEDVKELSNNLEDLRPHTTFHRSLTSYTFFDKGLKTYATVTNMMGIILFTLYSKGKDEYWENTEIINGIGTIKAVKQIVTSVCGNELIEILKGAKEGASKTNDKQQEQINKKINDNIDGFIQSKVFDDLRKDFDLKK</sequence>
<organism evidence="1 2">
    <name type="scientific">Lacrimispora amygdalina</name>
    <dbReference type="NCBI Taxonomy" id="253257"/>
    <lineage>
        <taxon>Bacteria</taxon>
        <taxon>Bacillati</taxon>
        <taxon>Bacillota</taxon>
        <taxon>Clostridia</taxon>
        <taxon>Lachnospirales</taxon>
        <taxon>Lachnospiraceae</taxon>
        <taxon>Lacrimispora</taxon>
    </lineage>
</organism>
<evidence type="ECO:0000313" key="1">
    <source>
        <dbReference type="EMBL" id="GLB29108.1"/>
    </source>
</evidence>
<comment type="caution">
    <text evidence="1">The sequence shown here is derived from an EMBL/GenBank/DDBJ whole genome shotgun (WGS) entry which is preliminary data.</text>
</comment>
<evidence type="ECO:0008006" key="3">
    <source>
        <dbReference type="Google" id="ProtNLM"/>
    </source>
</evidence>
<gene>
    <name evidence="1" type="ORF">LAD12857_10310</name>
</gene>
<evidence type="ECO:0000313" key="2">
    <source>
        <dbReference type="Proteomes" id="UP001419084"/>
    </source>
</evidence>
<dbReference type="RefSeq" id="WP_346064748.1">
    <property type="nucleotide sequence ID" value="NZ_BRPJ01000018.1"/>
</dbReference>
<dbReference type="Proteomes" id="UP001419084">
    <property type="component" value="Unassembled WGS sequence"/>
</dbReference>
<dbReference type="EMBL" id="BRPJ01000018">
    <property type="protein sequence ID" value="GLB29108.1"/>
    <property type="molecule type" value="Genomic_DNA"/>
</dbReference>
<proteinExistence type="predicted"/>
<accession>A0ABQ5M2C8</accession>
<protein>
    <recommendedName>
        <fullName evidence="3">HNH endonuclease</fullName>
    </recommendedName>
</protein>
<name>A0ABQ5M2C8_9FIRM</name>
<keyword evidence="2" id="KW-1185">Reference proteome</keyword>
<reference evidence="1 2" key="1">
    <citation type="journal article" date="2024" name="Int. J. Syst. Evol. Microbiol.">
        <title>Lacrimispora brassicae sp. nov. isolated from fermented cabbage, and proposal of Clostridium indicum Gundawar et al. 2019 and Clostridium methoxybenzovorans Mechichi et al. 1999 as heterotypic synonyms of Lacrimispora amygdalina (Parshina et al. 2003) Haas and Blanchard 2020 and Lacrimispora indolis (McClung and McCoy 1957) Haas and Blanchard 2020, respectively.</title>
        <authorList>
            <person name="Kobayashi H."/>
            <person name="Tanizawa Y."/>
            <person name="Sakamoto M."/>
            <person name="Ohkuma M."/>
            <person name="Tohno M."/>
        </authorList>
    </citation>
    <scope>NUCLEOTIDE SEQUENCE [LARGE SCALE GENOMIC DNA]</scope>
    <source>
        <strain evidence="1 2">DSM 12857</strain>
    </source>
</reference>